<dbReference type="AlphaFoldDB" id="A0A517L2K7"/>
<dbReference type="EMBL" id="CP042188">
    <property type="protein sequence ID" value="QDS69869.1"/>
    <property type="molecule type" value="Genomic_DNA"/>
</dbReference>
<evidence type="ECO:0000313" key="2">
    <source>
        <dbReference type="Proteomes" id="UP000316270"/>
    </source>
</evidence>
<name>A0A517L2K7_9PEZI</name>
<gene>
    <name evidence="1" type="ORF">FKW77_000481</name>
</gene>
<evidence type="ECO:0000313" key="1">
    <source>
        <dbReference type="EMBL" id="QDS69869.1"/>
    </source>
</evidence>
<keyword evidence="2" id="KW-1185">Reference proteome</keyword>
<protein>
    <submittedName>
        <fullName evidence="1">Uncharacterized protein</fullName>
    </submittedName>
</protein>
<sequence>MPTAAPPIGFLDCPQEIRQQILVHAFEDVLEEGVMGTQNYASYMAIQRTPRVYALAQKFCTLHRLIKGDLPWVVRTVLDRFERESVKQEVWRRLVLAPRPGRRRMSLMDVGSSETWQWDLEQDEVEFWWGQEDR</sequence>
<dbReference type="Proteomes" id="UP000316270">
    <property type="component" value="Chromosome 4"/>
</dbReference>
<proteinExistence type="predicted"/>
<accession>A0A517L2K7</accession>
<reference evidence="1 2" key="1">
    <citation type="submission" date="2019-07" db="EMBL/GenBank/DDBJ databases">
        <title>Finished genome of Venturia effusa.</title>
        <authorList>
            <person name="Young C.A."/>
            <person name="Cox M.P."/>
            <person name="Ganley A.R.D."/>
            <person name="David W.J."/>
        </authorList>
    </citation>
    <scope>NUCLEOTIDE SEQUENCE [LARGE SCALE GENOMIC DNA]</scope>
    <source>
        <strain evidence="2">albino</strain>
    </source>
</reference>
<organism evidence="1 2">
    <name type="scientific">Venturia effusa</name>
    <dbReference type="NCBI Taxonomy" id="50376"/>
    <lineage>
        <taxon>Eukaryota</taxon>
        <taxon>Fungi</taxon>
        <taxon>Dikarya</taxon>
        <taxon>Ascomycota</taxon>
        <taxon>Pezizomycotina</taxon>
        <taxon>Dothideomycetes</taxon>
        <taxon>Pleosporomycetidae</taxon>
        <taxon>Venturiales</taxon>
        <taxon>Venturiaceae</taxon>
        <taxon>Venturia</taxon>
    </lineage>
</organism>